<feature type="signal peptide" evidence="5">
    <location>
        <begin position="1"/>
        <end position="22"/>
    </location>
</feature>
<feature type="chain" id="PRO_5021448080" description="Fungal lipase-type domain-containing protein" evidence="5">
    <location>
        <begin position="23"/>
        <end position="300"/>
    </location>
</feature>
<comment type="catalytic activity">
    <reaction evidence="4">
        <text>a monoacylglycerol + H2O = glycerol + a fatty acid + H(+)</text>
        <dbReference type="Rhea" id="RHEA:15245"/>
        <dbReference type="ChEBI" id="CHEBI:15377"/>
        <dbReference type="ChEBI" id="CHEBI:15378"/>
        <dbReference type="ChEBI" id="CHEBI:17408"/>
        <dbReference type="ChEBI" id="CHEBI:17754"/>
        <dbReference type="ChEBI" id="CHEBI:28868"/>
    </reaction>
</comment>
<dbReference type="SUPFAM" id="SSF53474">
    <property type="entry name" value="alpha/beta-Hydrolases"/>
    <property type="match status" value="1"/>
</dbReference>
<dbReference type="InterPro" id="IPR002921">
    <property type="entry name" value="Fungal_lipase-type"/>
</dbReference>
<accession>A0A4Y9Z0W1</accession>
<dbReference type="PANTHER" id="PTHR45856">
    <property type="entry name" value="ALPHA/BETA-HYDROLASES SUPERFAMILY PROTEIN"/>
    <property type="match status" value="1"/>
</dbReference>
<sequence length="300" mass="31381">MASRILAAAATATVLFAASTHGAAITKRQAITTLSTAQIESFKPFTFFASAAYCNPSTTLTWSCGDNCNANSGFQPVASGGDGGDEQFWYVGFDPAQSTVVVAHQGTNTSNILALLTDGDLIMGNLDSSLFPGISSSIEVHQGFAASHARSAPDILTAVNSALSAHNSKSVTLVGHSLGAALALLDAVYLPLHLSSDVQVTTVTYGMPRVGNQDFANYVDAHAHVTHINNEEDPIPIVPGRFLGYHHPSGEVHIQDSGSWDACPGQDNTSDLCIVGDVPNIFDSDESNHDGPYDGVEMGC</sequence>
<comment type="similarity">
    <text evidence="2">Belongs to the AB hydrolase superfamily. Lipase family. Class 3 subfamily.</text>
</comment>
<evidence type="ECO:0000259" key="6">
    <source>
        <dbReference type="Pfam" id="PF01764"/>
    </source>
</evidence>
<dbReference type="InterPro" id="IPR029058">
    <property type="entry name" value="AB_hydrolase_fold"/>
</dbReference>
<dbReference type="CDD" id="cd00519">
    <property type="entry name" value="Lipase_3"/>
    <property type="match status" value="1"/>
</dbReference>
<keyword evidence="1" id="KW-1015">Disulfide bond</keyword>
<dbReference type="Gene3D" id="3.40.50.1820">
    <property type="entry name" value="alpha/beta hydrolase"/>
    <property type="match status" value="1"/>
</dbReference>
<dbReference type="GO" id="GO:0006629">
    <property type="term" value="P:lipid metabolic process"/>
    <property type="evidence" value="ECO:0007669"/>
    <property type="project" value="InterPro"/>
</dbReference>
<organism evidence="7 8">
    <name type="scientific">Dentipellis fragilis</name>
    <dbReference type="NCBI Taxonomy" id="205917"/>
    <lineage>
        <taxon>Eukaryota</taxon>
        <taxon>Fungi</taxon>
        <taxon>Dikarya</taxon>
        <taxon>Basidiomycota</taxon>
        <taxon>Agaricomycotina</taxon>
        <taxon>Agaricomycetes</taxon>
        <taxon>Russulales</taxon>
        <taxon>Hericiaceae</taxon>
        <taxon>Dentipellis</taxon>
    </lineage>
</organism>
<evidence type="ECO:0000256" key="3">
    <source>
        <dbReference type="ARBA" id="ARBA00047591"/>
    </source>
</evidence>
<protein>
    <recommendedName>
        <fullName evidence="6">Fungal lipase-type domain-containing protein</fullName>
    </recommendedName>
</protein>
<dbReference type="Proteomes" id="UP000298327">
    <property type="component" value="Unassembled WGS sequence"/>
</dbReference>
<reference evidence="7 8" key="1">
    <citation type="submission" date="2019-02" db="EMBL/GenBank/DDBJ databases">
        <title>Genome sequencing of the rare red list fungi Dentipellis fragilis.</title>
        <authorList>
            <person name="Buettner E."/>
            <person name="Kellner H."/>
        </authorList>
    </citation>
    <scope>NUCLEOTIDE SEQUENCE [LARGE SCALE GENOMIC DNA]</scope>
    <source>
        <strain evidence="7 8">DSM 105465</strain>
    </source>
</reference>
<evidence type="ECO:0000256" key="4">
    <source>
        <dbReference type="ARBA" id="ARBA00048461"/>
    </source>
</evidence>
<dbReference type="Pfam" id="PF01764">
    <property type="entry name" value="Lipase_3"/>
    <property type="match status" value="1"/>
</dbReference>
<gene>
    <name evidence="7" type="ORF">EVG20_g3895</name>
</gene>
<dbReference type="InterPro" id="IPR051218">
    <property type="entry name" value="Sec_MonoDiacylglyc_Lipase"/>
</dbReference>
<keyword evidence="8" id="KW-1185">Reference proteome</keyword>
<dbReference type="OrthoDB" id="426718at2759"/>
<feature type="domain" description="Fungal lipase-type" evidence="6">
    <location>
        <begin position="101"/>
        <end position="241"/>
    </location>
</feature>
<evidence type="ECO:0000313" key="8">
    <source>
        <dbReference type="Proteomes" id="UP000298327"/>
    </source>
</evidence>
<dbReference type="AlphaFoldDB" id="A0A4Y9Z0W1"/>
<evidence type="ECO:0000313" key="7">
    <source>
        <dbReference type="EMBL" id="TFY67548.1"/>
    </source>
</evidence>
<proteinExistence type="inferred from homology"/>
<evidence type="ECO:0000256" key="2">
    <source>
        <dbReference type="ARBA" id="ARBA00043996"/>
    </source>
</evidence>
<evidence type="ECO:0000256" key="1">
    <source>
        <dbReference type="ARBA" id="ARBA00023157"/>
    </source>
</evidence>
<name>A0A4Y9Z0W1_9AGAM</name>
<dbReference type="EMBL" id="SEOQ01000187">
    <property type="protein sequence ID" value="TFY67548.1"/>
    <property type="molecule type" value="Genomic_DNA"/>
</dbReference>
<keyword evidence="5" id="KW-0732">Signal</keyword>
<comment type="catalytic activity">
    <reaction evidence="3">
        <text>a diacylglycerol + H2O = a monoacylglycerol + a fatty acid + H(+)</text>
        <dbReference type="Rhea" id="RHEA:32731"/>
        <dbReference type="ChEBI" id="CHEBI:15377"/>
        <dbReference type="ChEBI" id="CHEBI:15378"/>
        <dbReference type="ChEBI" id="CHEBI:17408"/>
        <dbReference type="ChEBI" id="CHEBI:18035"/>
        <dbReference type="ChEBI" id="CHEBI:28868"/>
    </reaction>
</comment>
<comment type="caution">
    <text evidence="7">The sequence shown here is derived from an EMBL/GenBank/DDBJ whole genome shotgun (WGS) entry which is preliminary data.</text>
</comment>
<dbReference type="PANTHER" id="PTHR45856:SF25">
    <property type="entry name" value="FUNGAL LIPASE-LIKE DOMAIN-CONTAINING PROTEIN"/>
    <property type="match status" value="1"/>
</dbReference>
<evidence type="ECO:0000256" key="5">
    <source>
        <dbReference type="SAM" id="SignalP"/>
    </source>
</evidence>